<sequence length="116" mass="12595">MCTQAGRLEYLGEYLGGLFLPHLSHAIKHVVPNEPLPTVAWRLRDHTQGASLLWKLSGFKQSVTNEDPNTRGILEQPGSPALPFSNITRAPVGQVDLGFGLGALRGAQMLQVDARP</sequence>
<protein>
    <submittedName>
        <fullName evidence="1">Uncharacterized protein</fullName>
    </submittedName>
</protein>
<dbReference type="AlphaFoldDB" id="A0A9W8G6B5"/>
<reference evidence="1" key="1">
    <citation type="submission" date="2022-07" db="EMBL/GenBank/DDBJ databases">
        <title>Phylogenomic reconstructions and comparative analyses of Kickxellomycotina fungi.</title>
        <authorList>
            <person name="Reynolds N.K."/>
            <person name="Stajich J.E."/>
            <person name="Barry K."/>
            <person name="Grigoriev I.V."/>
            <person name="Crous P."/>
            <person name="Smith M.E."/>
        </authorList>
    </citation>
    <scope>NUCLEOTIDE SEQUENCE</scope>
    <source>
        <strain evidence="1">NRRL 3115</strain>
    </source>
</reference>
<name>A0A9W8G6B5_9FUNG</name>
<accession>A0A9W8G6B5</accession>
<evidence type="ECO:0000313" key="1">
    <source>
        <dbReference type="EMBL" id="KAJ2674409.1"/>
    </source>
</evidence>
<evidence type="ECO:0000313" key="2">
    <source>
        <dbReference type="Proteomes" id="UP001151518"/>
    </source>
</evidence>
<comment type="caution">
    <text evidence="1">The sequence shown here is derived from an EMBL/GenBank/DDBJ whole genome shotgun (WGS) entry which is preliminary data.</text>
</comment>
<gene>
    <name evidence="1" type="ORF">GGI25_004349</name>
</gene>
<dbReference type="EMBL" id="JANBTW010000057">
    <property type="protein sequence ID" value="KAJ2674409.1"/>
    <property type="molecule type" value="Genomic_DNA"/>
</dbReference>
<proteinExistence type="predicted"/>
<organism evidence="1 2">
    <name type="scientific">Coemansia spiralis</name>
    <dbReference type="NCBI Taxonomy" id="417178"/>
    <lineage>
        <taxon>Eukaryota</taxon>
        <taxon>Fungi</taxon>
        <taxon>Fungi incertae sedis</taxon>
        <taxon>Zoopagomycota</taxon>
        <taxon>Kickxellomycotina</taxon>
        <taxon>Kickxellomycetes</taxon>
        <taxon>Kickxellales</taxon>
        <taxon>Kickxellaceae</taxon>
        <taxon>Coemansia</taxon>
    </lineage>
</organism>
<dbReference type="Proteomes" id="UP001151518">
    <property type="component" value="Unassembled WGS sequence"/>
</dbReference>